<dbReference type="SUPFAM" id="SSF53098">
    <property type="entry name" value="Ribonuclease H-like"/>
    <property type="match status" value="1"/>
</dbReference>
<dbReference type="InterPro" id="IPR050951">
    <property type="entry name" value="Retrovirus_Pol_polyprotein"/>
</dbReference>
<dbReference type="InterPro" id="IPR041373">
    <property type="entry name" value="RT_RNaseH"/>
</dbReference>
<evidence type="ECO:0000256" key="6">
    <source>
        <dbReference type="ARBA" id="ARBA00022918"/>
    </source>
</evidence>
<dbReference type="Gene3D" id="3.30.420.10">
    <property type="entry name" value="Ribonuclease H-like superfamily/Ribonuclease H"/>
    <property type="match status" value="1"/>
</dbReference>
<evidence type="ECO:0000256" key="1">
    <source>
        <dbReference type="ARBA" id="ARBA00022679"/>
    </source>
</evidence>
<dbReference type="InterPro" id="IPR043502">
    <property type="entry name" value="DNA/RNA_pol_sf"/>
</dbReference>
<keyword evidence="11" id="KW-1185">Reference proteome</keyword>
<dbReference type="PANTHER" id="PTHR37984:SF5">
    <property type="entry name" value="PROTEIN NYNRIN-LIKE"/>
    <property type="match status" value="1"/>
</dbReference>
<keyword evidence="5" id="KW-0378">Hydrolase</keyword>
<keyword evidence="3" id="KW-0540">Nuclease</keyword>
<dbReference type="PANTHER" id="PTHR37984">
    <property type="entry name" value="PROTEIN CBG26694"/>
    <property type="match status" value="1"/>
</dbReference>
<evidence type="ECO:0000313" key="11">
    <source>
        <dbReference type="Proteomes" id="UP001151760"/>
    </source>
</evidence>
<feature type="domain" description="Reverse transcriptase/retrotransposon-derived protein RNase H-like" evidence="9">
    <location>
        <begin position="538"/>
        <end position="578"/>
    </location>
</feature>
<keyword evidence="4" id="KW-0255">Endonuclease</keyword>
<keyword evidence="6 10" id="KW-0695">RNA-directed DNA polymerase</keyword>
<dbReference type="Gene3D" id="3.10.10.10">
    <property type="entry name" value="HIV Type 1 Reverse Transcriptase, subunit A, domain 1"/>
    <property type="match status" value="1"/>
</dbReference>
<dbReference type="GO" id="GO:0003964">
    <property type="term" value="F:RNA-directed DNA polymerase activity"/>
    <property type="evidence" value="ECO:0007669"/>
    <property type="project" value="UniProtKB-KW"/>
</dbReference>
<sequence length="888" mass="102670">MMAIFHGMIEETMEVFMDNFLVFEDYFSSCLSYLDQMLKRCEDTNLVLNWEKCHFMMKEGIVLGHKISKYGIEVDRAKVDVIAKLPHLTSVKGVRSFLGHAGFYRRFIQDFSKIARPITHLLKNETPLIFSKECIEAFNTLKKKLTEALILVAPDWDLPFEIMCDASDFACIRTTRLFAKQDATGNCFRWILLLQEFDVIIRDKKGAENLAADHLSRLENPYQSELEKKEITDTFPLETLGWLPFVVIRRDEFGFELIPGAEPISKAPYRMTHVELKELKEQLQEMLENGFIRPSVSPWGAPVLFVKKKDGSMRLCIDYRELNQELYAKFSNASSGYSKSAFLGPNVSADDIIMDPQSSGSFQIYSDASKKGLGLFFDATWEGDRLRFKLLKPYEIKEAQRDDAMCPNDQALREKYDRSSYSPYYKPGLALLLRKYMMRFGEVVDRLTTPAHFLPIRKELWYQKKMSSTYFWDDVGERLLKVRSIIEILSEKVAVAKEKLKRLDRDERVMLISLDVTRVQSLEIGILKCFASGIRGVKECIEAFNTLKKKLTEALILVAPDWDLPFEIMCDASDFAVAHYTTMEKELLAVVYAFEKFQPYLVLSKTILYTDHSALKYLLTKQDANPRLLRWVLLLQEFDVVIRDKKGEENLAADHLSRLENPHQDDLKNKEINKTFPLETLGMIYSRSDSSTPWFADIANYHVGNFVVKGMSSQQKKKFFKPTEGHHGANYTTKKVFDSGFYWPTIYRDAHEMIFDVWASTLWARSRLHEGTHTFSWPLTASLFARFGTPRAIISDHGTHFCNDYGVTHRLSTAYHLQTSRQVEVSNRGLKCILERSVGENRTSWSDKLDDALWAFCTAFKTPIGYTPYKLVYRKACHLPIELEHKAY</sequence>
<evidence type="ECO:0000256" key="3">
    <source>
        <dbReference type="ARBA" id="ARBA00022722"/>
    </source>
</evidence>
<evidence type="ECO:0000313" key="10">
    <source>
        <dbReference type="EMBL" id="GJT18189.1"/>
    </source>
</evidence>
<dbReference type="InterPro" id="IPR036397">
    <property type="entry name" value="RNaseH_sf"/>
</dbReference>
<name>A0ABQ5BZD4_9ASTR</name>
<reference evidence="10" key="2">
    <citation type="submission" date="2022-01" db="EMBL/GenBank/DDBJ databases">
        <authorList>
            <person name="Yamashiro T."/>
            <person name="Shiraishi A."/>
            <person name="Satake H."/>
            <person name="Nakayama K."/>
        </authorList>
    </citation>
    <scope>NUCLEOTIDE SEQUENCE</scope>
</reference>
<dbReference type="Proteomes" id="UP001151760">
    <property type="component" value="Unassembled WGS sequence"/>
</dbReference>
<feature type="domain" description="Reverse transcriptase/retrotransposon-derived protein RNase H-like" evidence="9">
    <location>
        <begin position="131"/>
        <end position="170"/>
    </location>
</feature>
<keyword evidence="1" id="KW-0808">Transferase</keyword>
<feature type="domain" description="Reverse transcriptase RNase H-like" evidence="8">
    <location>
        <begin position="579"/>
        <end position="638"/>
    </location>
</feature>
<evidence type="ECO:0000256" key="2">
    <source>
        <dbReference type="ARBA" id="ARBA00022695"/>
    </source>
</evidence>
<organism evidence="10 11">
    <name type="scientific">Tanacetum coccineum</name>
    <dbReference type="NCBI Taxonomy" id="301880"/>
    <lineage>
        <taxon>Eukaryota</taxon>
        <taxon>Viridiplantae</taxon>
        <taxon>Streptophyta</taxon>
        <taxon>Embryophyta</taxon>
        <taxon>Tracheophyta</taxon>
        <taxon>Spermatophyta</taxon>
        <taxon>Magnoliopsida</taxon>
        <taxon>eudicotyledons</taxon>
        <taxon>Gunneridae</taxon>
        <taxon>Pentapetalae</taxon>
        <taxon>asterids</taxon>
        <taxon>campanulids</taxon>
        <taxon>Asterales</taxon>
        <taxon>Asteraceae</taxon>
        <taxon>Asteroideae</taxon>
        <taxon>Anthemideae</taxon>
        <taxon>Anthemidinae</taxon>
        <taxon>Tanacetum</taxon>
    </lineage>
</organism>
<dbReference type="SUPFAM" id="SSF56672">
    <property type="entry name" value="DNA/RNA polymerases"/>
    <property type="match status" value="3"/>
</dbReference>
<protein>
    <submittedName>
        <fullName evidence="10">Reverse transcriptase domain-containing protein</fullName>
    </submittedName>
</protein>
<evidence type="ECO:0000259" key="8">
    <source>
        <dbReference type="Pfam" id="PF17917"/>
    </source>
</evidence>
<dbReference type="InterPro" id="IPR012337">
    <property type="entry name" value="RNaseH-like_sf"/>
</dbReference>
<dbReference type="InterPro" id="IPR043128">
    <property type="entry name" value="Rev_trsase/Diguanyl_cyclase"/>
</dbReference>
<keyword evidence="2" id="KW-0548">Nucleotidyltransferase</keyword>
<gene>
    <name evidence="10" type="ORF">Tco_0876895</name>
</gene>
<evidence type="ECO:0000259" key="9">
    <source>
        <dbReference type="Pfam" id="PF17919"/>
    </source>
</evidence>
<proteinExistence type="predicted"/>
<evidence type="ECO:0000256" key="5">
    <source>
        <dbReference type="ARBA" id="ARBA00022801"/>
    </source>
</evidence>
<comment type="caution">
    <text evidence="10">The sequence shown here is derived from an EMBL/GenBank/DDBJ whole genome shotgun (WGS) entry which is preliminary data.</text>
</comment>
<dbReference type="Gene3D" id="3.30.70.270">
    <property type="match status" value="2"/>
</dbReference>
<keyword evidence="7" id="KW-0511">Multifunctional enzyme</keyword>
<dbReference type="InterPro" id="IPR041577">
    <property type="entry name" value="RT_RNaseH_2"/>
</dbReference>
<dbReference type="Pfam" id="PF17917">
    <property type="entry name" value="RT_RNaseH"/>
    <property type="match status" value="1"/>
</dbReference>
<dbReference type="EMBL" id="BQNB010013620">
    <property type="protein sequence ID" value="GJT18189.1"/>
    <property type="molecule type" value="Genomic_DNA"/>
</dbReference>
<dbReference type="CDD" id="cd09274">
    <property type="entry name" value="RNase_HI_RT_Ty3"/>
    <property type="match status" value="1"/>
</dbReference>
<reference evidence="10" key="1">
    <citation type="journal article" date="2022" name="Int. J. Mol. Sci.">
        <title>Draft Genome of Tanacetum Coccineum: Genomic Comparison of Closely Related Tanacetum-Family Plants.</title>
        <authorList>
            <person name="Yamashiro T."/>
            <person name="Shiraishi A."/>
            <person name="Nakayama K."/>
            <person name="Satake H."/>
        </authorList>
    </citation>
    <scope>NUCLEOTIDE SEQUENCE</scope>
</reference>
<accession>A0ABQ5BZD4</accession>
<evidence type="ECO:0000256" key="4">
    <source>
        <dbReference type="ARBA" id="ARBA00022759"/>
    </source>
</evidence>
<evidence type="ECO:0000256" key="7">
    <source>
        <dbReference type="ARBA" id="ARBA00023268"/>
    </source>
</evidence>
<dbReference type="Pfam" id="PF17919">
    <property type="entry name" value="RT_RNaseH_2"/>
    <property type="match status" value="2"/>
</dbReference>